<feature type="transmembrane region" description="Helical" evidence="1">
    <location>
        <begin position="424"/>
        <end position="443"/>
    </location>
</feature>
<dbReference type="RefSeq" id="WP_039752624.1">
    <property type="nucleotide sequence ID" value="NZ_JTCM02000004.1"/>
</dbReference>
<evidence type="ECO:0000256" key="1">
    <source>
        <dbReference type="SAM" id="Phobius"/>
    </source>
</evidence>
<feature type="transmembrane region" description="Helical" evidence="1">
    <location>
        <begin position="365"/>
        <end position="388"/>
    </location>
</feature>
<name>A0A846H3B6_9CYAN</name>
<feature type="transmembrane region" description="Helical" evidence="1">
    <location>
        <begin position="148"/>
        <end position="171"/>
    </location>
</feature>
<feature type="transmembrane region" description="Helical" evidence="1">
    <location>
        <begin position="37"/>
        <end position="62"/>
    </location>
</feature>
<protein>
    <recommendedName>
        <fullName evidence="4">Oligosaccharide repeat unit polymerase</fullName>
    </recommendedName>
</protein>
<dbReference type="EMBL" id="JTCM02000004">
    <property type="protein sequence ID" value="NEU71603.1"/>
    <property type="molecule type" value="Genomic_DNA"/>
</dbReference>
<feature type="transmembrane region" description="Helical" evidence="1">
    <location>
        <begin position="6"/>
        <end position="25"/>
    </location>
</feature>
<evidence type="ECO:0000313" key="3">
    <source>
        <dbReference type="Proteomes" id="UP000031549"/>
    </source>
</evidence>
<evidence type="ECO:0008006" key="4">
    <source>
        <dbReference type="Google" id="ProtNLM"/>
    </source>
</evidence>
<dbReference type="Proteomes" id="UP000031549">
    <property type="component" value="Unassembled WGS sequence"/>
</dbReference>
<keyword evidence="1" id="KW-0472">Membrane</keyword>
<accession>A0A846H3B6</accession>
<feature type="transmembrane region" description="Helical" evidence="1">
    <location>
        <begin position="225"/>
        <end position="243"/>
    </location>
</feature>
<keyword evidence="1" id="KW-1133">Transmembrane helix</keyword>
<organism evidence="2 3">
    <name type="scientific">Hassallia byssoidea VB512170</name>
    <dbReference type="NCBI Taxonomy" id="1304833"/>
    <lineage>
        <taxon>Bacteria</taxon>
        <taxon>Bacillati</taxon>
        <taxon>Cyanobacteriota</taxon>
        <taxon>Cyanophyceae</taxon>
        <taxon>Nostocales</taxon>
        <taxon>Tolypothrichaceae</taxon>
        <taxon>Hassallia</taxon>
    </lineage>
</organism>
<evidence type="ECO:0000313" key="2">
    <source>
        <dbReference type="EMBL" id="NEU71603.1"/>
    </source>
</evidence>
<reference evidence="2 3" key="1">
    <citation type="journal article" date="2015" name="Genome Announc.">
        <title>Draft Genome Sequence of Cyanobacterium Hassallia byssoidea Strain VB512170, Isolated from Monuments in India.</title>
        <authorList>
            <person name="Singh D."/>
            <person name="Chandrababunaidu M.M."/>
            <person name="Panda A."/>
            <person name="Sen D."/>
            <person name="Bhattacharyya S."/>
            <person name="Adhikary S.P."/>
            <person name="Tripathy S."/>
        </authorList>
    </citation>
    <scope>NUCLEOTIDE SEQUENCE [LARGE SCALE GENOMIC DNA]</scope>
    <source>
        <strain evidence="2 3">VB512170</strain>
    </source>
</reference>
<feature type="transmembrane region" description="Helical" evidence="1">
    <location>
        <begin position="82"/>
        <end position="104"/>
    </location>
</feature>
<feature type="transmembrane region" description="Helical" evidence="1">
    <location>
        <begin position="125"/>
        <end position="142"/>
    </location>
</feature>
<keyword evidence="3" id="KW-1185">Reference proteome</keyword>
<keyword evidence="1" id="KW-0812">Transmembrane</keyword>
<feature type="transmembrane region" description="Helical" evidence="1">
    <location>
        <begin position="200"/>
        <end position="218"/>
    </location>
</feature>
<sequence length="449" mass="50043">MFTVERQWLIVWLFVWVGVMGLVVYSQWNRKLPSVGFPLCYLFNLSINHWFGAMIYSFPWYYPQSAYLLSVGCSPENTISGFQVSVLGVIGFGFGSVFLAPWLLRSFKPPWLREMPKQPNLKLPKTYIFLGLLFYFVIGPILSKIPSVAALTGSGFSLLSVGLCLACWKAWCMADNKAFLSWLLISCCIPFLSMVNAGFISFGVAAVLIVLIFVFTFYRPRWQVLIIGLLVMFLGLSVLVTYFRDRDIIRAQVWGGQSTESRIEQVWKTMTNFEFFNVYKQQHLEVIDGRLNMNIGVGLAINHISEGIAKFADGETLGQAVIAAVPRILWPNKPISAGSGDLVSRYTGLETPPGTSIGVGNVLEFYLNFGTFGVVFGFILFGTVLRVFDITAGQKLLSGNWVGFASWFLPGLGLMNPAGSLAEVVSSVSASAVLVYLINRFYLNKQKRL</sequence>
<gene>
    <name evidence="2" type="ORF">PI95_003140</name>
</gene>
<dbReference type="AlphaFoldDB" id="A0A846H3B6"/>
<proteinExistence type="predicted"/>
<comment type="caution">
    <text evidence="2">The sequence shown here is derived from an EMBL/GenBank/DDBJ whole genome shotgun (WGS) entry which is preliminary data.</text>
</comment>